<evidence type="ECO:0000256" key="6">
    <source>
        <dbReference type="ARBA" id="ARBA00013376"/>
    </source>
</evidence>
<feature type="binding site" evidence="17">
    <location>
        <position position="106"/>
    </location>
    <ligand>
        <name>NADPH</name>
        <dbReference type="ChEBI" id="CHEBI:57783"/>
    </ligand>
</feature>
<dbReference type="GO" id="GO:0009086">
    <property type="term" value="P:methionine biosynthetic process"/>
    <property type="evidence" value="ECO:0007669"/>
    <property type="project" value="UniProtKB-KW"/>
</dbReference>
<dbReference type="InterPro" id="IPR036291">
    <property type="entry name" value="NAD(P)-bd_dom_sf"/>
</dbReference>
<evidence type="ECO:0000256" key="13">
    <source>
        <dbReference type="ARBA" id="ARBA00023053"/>
    </source>
</evidence>
<dbReference type="FunFam" id="3.30.360.10:FF:000005">
    <property type="entry name" value="Homoserine dehydrogenase"/>
    <property type="match status" value="1"/>
</dbReference>
<evidence type="ECO:0000256" key="9">
    <source>
        <dbReference type="ARBA" id="ARBA00022723"/>
    </source>
</evidence>
<name>A0A934UDD4_9STRE</name>
<evidence type="ECO:0000256" key="3">
    <source>
        <dbReference type="ARBA" id="ARBA00005062"/>
    </source>
</evidence>
<organism evidence="22 23">
    <name type="scientific">Streptococcus zalophi</name>
    <dbReference type="NCBI Taxonomy" id="640031"/>
    <lineage>
        <taxon>Bacteria</taxon>
        <taxon>Bacillati</taxon>
        <taxon>Bacillota</taxon>
        <taxon>Bacilli</taxon>
        <taxon>Lactobacillales</taxon>
        <taxon>Streptococcaceae</taxon>
        <taxon>Streptococcus</taxon>
    </lineage>
</organism>
<evidence type="ECO:0000256" key="11">
    <source>
        <dbReference type="ARBA" id="ARBA00023002"/>
    </source>
</evidence>
<dbReference type="PROSITE" id="PS01042">
    <property type="entry name" value="HOMOSER_DHGENASE"/>
    <property type="match status" value="1"/>
</dbReference>
<evidence type="ECO:0000256" key="15">
    <source>
        <dbReference type="ARBA" id="ARBA00048841"/>
    </source>
</evidence>
<keyword evidence="12" id="KW-0520">NAD</keyword>
<dbReference type="EC" id="1.1.1.3" evidence="5 18"/>
<dbReference type="InterPro" id="IPR001342">
    <property type="entry name" value="HDH_cat"/>
</dbReference>
<feature type="binding site" evidence="17">
    <location>
        <position position="191"/>
    </location>
    <ligand>
        <name>L-homoserine</name>
        <dbReference type="ChEBI" id="CHEBI:57476"/>
    </ligand>
</feature>
<dbReference type="PANTHER" id="PTHR43331:SF1">
    <property type="entry name" value="HOMOSERINE DEHYDROGENASE"/>
    <property type="match status" value="1"/>
</dbReference>
<evidence type="ECO:0000259" key="21">
    <source>
        <dbReference type="Pfam" id="PF03447"/>
    </source>
</evidence>
<dbReference type="PANTHER" id="PTHR43331">
    <property type="entry name" value="HOMOSERINE DEHYDROGENASE"/>
    <property type="match status" value="1"/>
</dbReference>
<comment type="cofactor">
    <cofactor evidence="1">
        <name>a metal cation</name>
        <dbReference type="ChEBI" id="CHEBI:25213"/>
    </cofactor>
</comment>
<evidence type="ECO:0000256" key="1">
    <source>
        <dbReference type="ARBA" id="ARBA00001920"/>
    </source>
</evidence>
<dbReference type="InterPro" id="IPR005106">
    <property type="entry name" value="Asp/hSer_DH_NAD-bd"/>
</dbReference>
<dbReference type="Pfam" id="PF03447">
    <property type="entry name" value="NAD_binding_3"/>
    <property type="match status" value="1"/>
</dbReference>
<dbReference type="Gene3D" id="3.40.50.720">
    <property type="entry name" value="NAD(P)-binding Rossmann-like Domain"/>
    <property type="match status" value="1"/>
</dbReference>
<dbReference type="RefSeq" id="WP_199567471.1">
    <property type="nucleotide sequence ID" value="NZ_JAENBP010000002.1"/>
</dbReference>
<comment type="pathway">
    <text evidence="2 18">Amino-acid biosynthesis; L-threonine biosynthesis; L-threonine from L-aspartate: step 3/5.</text>
</comment>
<dbReference type="PIRSF" id="PIRSF000098">
    <property type="entry name" value="Homoser_dehydrog"/>
    <property type="match status" value="1"/>
</dbReference>
<comment type="pathway">
    <text evidence="3 18">Amino-acid biosynthesis; L-methionine biosynthesis via de novo pathway; L-homoserine from L-aspartate: step 3/3.</text>
</comment>
<protein>
    <recommendedName>
        <fullName evidence="6 18">Homoserine dehydrogenase</fullName>
        <ecNumber evidence="5 18">1.1.1.3</ecNumber>
    </recommendedName>
</protein>
<evidence type="ECO:0000256" key="8">
    <source>
        <dbReference type="ARBA" id="ARBA00022697"/>
    </source>
</evidence>
<dbReference type="GO" id="GO:0009088">
    <property type="term" value="P:threonine biosynthetic process"/>
    <property type="evidence" value="ECO:0007669"/>
    <property type="project" value="UniProtKB-KW"/>
</dbReference>
<evidence type="ECO:0000256" key="14">
    <source>
        <dbReference type="ARBA" id="ARBA00023167"/>
    </source>
</evidence>
<dbReference type="Pfam" id="PF00742">
    <property type="entry name" value="Homoserine_dh"/>
    <property type="match status" value="1"/>
</dbReference>
<keyword evidence="7 18" id="KW-0028">Amino-acid biosynthesis</keyword>
<keyword evidence="9" id="KW-0479">Metal-binding</keyword>
<dbReference type="NCBIfam" id="NF004976">
    <property type="entry name" value="PRK06349.1"/>
    <property type="match status" value="1"/>
</dbReference>
<dbReference type="GO" id="GO:0050661">
    <property type="term" value="F:NADP binding"/>
    <property type="evidence" value="ECO:0007669"/>
    <property type="project" value="InterPro"/>
</dbReference>
<dbReference type="GO" id="GO:0046872">
    <property type="term" value="F:metal ion binding"/>
    <property type="evidence" value="ECO:0007669"/>
    <property type="project" value="UniProtKB-KW"/>
</dbReference>
<dbReference type="EMBL" id="JAENBP010000002">
    <property type="protein sequence ID" value="MBJ8349548.1"/>
    <property type="molecule type" value="Genomic_DNA"/>
</dbReference>
<comment type="catalytic activity">
    <reaction evidence="15">
        <text>L-homoserine + NADP(+) = L-aspartate 4-semialdehyde + NADPH + H(+)</text>
        <dbReference type="Rhea" id="RHEA:15761"/>
        <dbReference type="ChEBI" id="CHEBI:15378"/>
        <dbReference type="ChEBI" id="CHEBI:57476"/>
        <dbReference type="ChEBI" id="CHEBI:57783"/>
        <dbReference type="ChEBI" id="CHEBI:58349"/>
        <dbReference type="ChEBI" id="CHEBI:537519"/>
        <dbReference type="EC" id="1.1.1.3"/>
    </reaction>
    <physiologicalReaction direction="right-to-left" evidence="15">
        <dbReference type="Rhea" id="RHEA:15763"/>
    </physiologicalReaction>
</comment>
<keyword evidence="14 18" id="KW-0486">Methionine biosynthesis</keyword>
<dbReference type="InterPro" id="IPR019811">
    <property type="entry name" value="HDH_CS"/>
</dbReference>
<evidence type="ECO:0000256" key="19">
    <source>
        <dbReference type="RuleBase" id="RU004171"/>
    </source>
</evidence>
<feature type="domain" description="Aspartate/homoserine dehydrogenase NAD-binding" evidence="21">
    <location>
        <begin position="9"/>
        <end position="130"/>
    </location>
</feature>
<evidence type="ECO:0000256" key="16">
    <source>
        <dbReference type="PIRSR" id="PIRSR000098-1"/>
    </source>
</evidence>
<dbReference type="AlphaFoldDB" id="A0A934UDD4"/>
<keyword evidence="8 18" id="KW-0791">Threonine biosynthesis</keyword>
<evidence type="ECO:0000256" key="18">
    <source>
        <dbReference type="RuleBase" id="RU000579"/>
    </source>
</evidence>
<evidence type="ECO:0000259" key="20">
    <source>
        <dbReference type="Pfam" id="PF00742"/>
    </source>
</evidence>
<sequence>MTLKIALLGFGTVASGVPIILEQNSEKISQLVQKPITISKILVRDASEKKRLKEQGYDYHFVTDIDEILSDDDISVVVELMGRIEPAKTFITKALESKKHVVSANKDLIALHGKELLDVARQNNVSFYYEAAVAGGIPILRTLATSLVADKITKLLGVLNGTSNFMLTKMVEEGWTYDKALQTAQELGYAESDPTNDVEGIDAAYKLVILSQFAFGMTIDYKDVTHQGITTITPEDVNFAQNHGYVIKLVGSIEETKSGLAVEVSPSLLPEKHPLARVNDVMNAVYLNSIGIGESMYYGPGAGQKPTATSVVADLMTLSNEVASNDQAKLFNNFNRPSKIADLEDNQSAYYFSIALSNGSKAELTEFLKNEGITPKAFVLEKSSSGKNLAMIKTNVITKNQLEQIEQKLQTSTAFQLRNAFRIIGD</sequence>
<gene>
    <name evidence="22" type="ORF">JHK64_02745</name>
</gene>
<evidence type="ECO:0000313" key="23">
    <source>
        <dbReference type="Proteomes" id="UP000644875"/>
    </source>
</evidence>
<comment type="similarity">
    <text evidence="4 19">Belongs to the homoserine dehydrogenase family.</text>
</comment>
<feature type="active site" description="Proton donor" evidence="16">
    <location>
        <position position="206"/>
    </location>
</feature>
<evidence type="ECO:0000256" key="10">
    <source>
        <dbReference type="ARBA" id="ARBA00022857"/>
    </source>
</evidence>
<proteinExistence type="inferred from homology"/>
<dbReference type="Gene3D" id="3.30.70.260">
    <property type="match status" value="1"/>
</dbReference>
<dbReference type="Gene3D" id="3.30.360.10">
    <property type="entry name" value="Dihydrodipicolinate Reductase, domain 2"/>
    <property type="match status" value="1"/>
</dbReference>
<comment type="caution">
    <text evidence="22">The sequence shown here is derived from an EMBL/GenBank/DDBJ whole genome shotgun (WGS) entry which is preliminary data.</text>
</comment>
<evidence type="ECO:0000313" key="22">
    <source>
        <dbReference type="EMBL" id="MBJ8349548.1"/>
    </source>
</evidence>
<evidence type="ECO:0000256" key="7">
    <source>
        <dbReference type="ARBA" id="ARBA00022605"/>
    </source>
</evidence>
<evidence type="ECO:0000256" key="5">
    <source>
        <dbReference type="ARBA" id="ARBA00013213"/>
    </source>
</evidence>
<dbReference type="Proteomes" id="UP000644875">
    <property type="component" value="Unassembled WGS sequence"/>
</dbReference>
<evidence type="ECO:0000256" key="12">
    <source>
        <dbReference type="ARBA" id="ARBA00023027"/>
    </source>
</evidence>
<keyword evidence="10 17" id="KW-0521">NADP</keyword>
<dbReference type="SUPFAM" id="SSF51735">
    <property type="entry name" value="NAD(P)-binding Rossmann-fold domains"/>
    <property type="match status" value="1"/>
</dbReference>
<accession>A0A934UDD4</accession>
<evidence type="ECO:0000256" key="4">
    <source>
        <dbReference type="ARBA" id="ARBA00006753"/>
    </source>
</evidence>
<dbReference type="FunFam" id="3.40.50.720:FF:000062">
    <property type="entry name" value="Homoserine dehydrogenase"/>
    <property type="match status" value="1"/>
</dbReference>
<evidence type="ECO:0000256" key="2">
    <source>
        <dbReference type="ARBA" id="ARBA00005056"/>
    </source>
</evidence>
<feature type="domain" description="Homoserine dehydrogenase catalytic" evidence="20">
    <location>
        <begin position="138"/>
        <end position="316"/>
    </location>
</feature>
<reference evidence="22 23" key="1">
    <citation type="journal article" date="2021" name="Int. J. Syst. Evol. Microbiol.">
        <title>Streptococcus vicugnae sp. nov., isolated from faeces of alpacas (Vicugna pacos) and cattle (Bos taurus), Streptococcus zalophi sp. nov., and Streptococcus pacificus sp. nov., isolated from respiratory tract of California sea lions (Zalophus californianus).</title>
        <authorList>
            <person name="Volokhov D.V."/>
            <person name="Zagorodnyaya T.A."/>
            <person name="Shen Z."/>
            <person name="Blom J."/>
            <person name="Furtak V.A."/>
            <person name="Eisenberg T."/>
            <person name="Fan P."/>
            <person name="Jeong K.C."/>
            <person name="Gao Y."/>
            <person name="Zhang S."/>
            <person name="Amselle M."/>
        </authorList>
    </citation>
    <scope>NUCLEOTIDE SEQUENCE [LARGE SCALE GENOMIC DNA]</scope>
    <source>
        <strain evidence="23">CSL7508-lung</strain>
    </source>
</reference>
<keyword evidence="11 18" id="KW-0560">Oxidoreductase</keyword>
<dbReference type="InterPro" id="IPR016204">
    <property type="entry name" value="HDH"/>
</dbReference>
<evidence type="ECO:0000256" key="17">
    <source>
        <dbReference type="PIRSR" id="PIRSR000098-2"/>
    </source>
</evidence>
<dbReference type="SUPFAM" id="SSF55347">
    <property type="entry name" value="Glyceraldehyde-3-phosphate dehydrogenase-like, C-terminal domain"/>
    <property type="match status" value="1"/>
</dbReference>
<dbReference type="GO" id="GO:0004412">
    <property type="term" value="F:homoserine dehydrogenase activity"/>
    <property type="evidence" value="ECO:0007669"/>
    <property type="project" value="UniProtKB-EC"/>
</dbReference>
<keyword evidence="13" id="KW-0915">Sodium</keyword>
<keyword evidence="23" id="KW-1185">Reference proteome</keyword>